<protein>
    <recommendedName>
        <fullName evidence="3">Lipoprotein</fullName>
    </recommendedName>
</protein>
<reference evidence="1" key="1">
    <citation type="submission" date="2023-07" db="EMBL/GenBank/DDBJ databases">
        <authorList>
            <person name="Kim M.K."/>
        </authorList>
    </citation>
    <scope>NUCLEOTIDE SEQUENCE</scope>
    <source>
        <strain evidence="1">M29</strain>
    </source>
</reference>
<gene>
    <name evidence="1" type="ORF">Q5H92_15115</name>
</gene>
<dbReference type="PROSITE" id="PS51257">
    <property type="entry name" value="PROKAR_LIPOPROTEIN"/>
    <property type="match status" value="1"/>
</dbReference>
<name>A0ABT9ADR9_9BACT</name>
<proteinExistence type="predicted"/>
<comment type="caution">
    <text evidence="1">The sequence shown here is derived from an EMBL/GenBank/DDBJ whole genome shotgun (WGS) entry which is preliminary data.</text>
</comment>
<sequence length="183" mass="20012">MKRLLPAGCTFHAACIGLIAGGLVASGCSKEKVNCGHGFPTNSFRFQVVDERTNSDWFDGPGRPPVDTLKRLNNNPYGITKIGSQVVWEGGFGNYRALPEGGGDLRNVFLIRVSATDTDTVDVRANFGPLKKSECLPDMHYIQTVEFRYNGRLNDAYDFVGNGKKASFLCAGCGTILVFRKRP</sequence>
<keyword evidence="2" id="KW-1185">Reference proteome</keyword>
<evidence type="ECO:0008006" key="3">
    <source>
        <dbReference type="Google" id="ProtNLM"/>
    </source>
</evidence>
<evidence type="ECO:0000313" key="2">
    <source>
        <dbReference type="Proteomes" id="UP001167796"/>
    </source>
</evidence>
<evidence type="ECO:0000313" key="1">
    <source>
        <dbReference type="EMBL" id="MDO7847698.1"/>
    </source>
</evidence>
<accession>A0ABT9ADR9</accession>
<dbReference type="RefSeq" id="WP_305012379.1">
    <property type="nucleotide sequence ID" value="NZ_JAUQSX010000007.1"/>
</dbReference>
<dbReference type="Proteomes" id="UP001167796">
    <property type="component" value="Unassembled WGS sequence"/>
</dbReference>
<organism evidence="1 2">
    <name type="scientific">Hymenobacter mellowenesis</name>
    <dbReference type="NCBI Taxonomy" id="3063995"/>
    <lineage>
        <taxon>Bacteria</taxon>
        <taxon>Pseudomonadati</taxon>
        <taxon>Bacteroidota</taxon>
        <taxon>Cytophagia</taxon>
        <taxon>Cytophagales</taxon>
        <taxon>Hymenobacteraceae</taxon>
        <taxon>Hymenobacter</taxon>
    </lineage>
</organism>
<dbReference type="EMBL" id="JAUQSX010000007">
    <property type="protein sequence ID" value="MDO7847698.1"/>
    <property type="molecule type" value="Genomic_DNA"/>
</dbReference>